<evidence type="ECO:0000259" key="1">
    <source>
        <dbReference type="Pfam" id="PF00248"/>
    </source>
</evidence>
<dbReference type="Gene3D" id="3.20.20.100">
    <property type="entry name" value="NADP-dependent oxidoreductase domain"/>
    <property type="match status" value="1"/>
</dbReference>
<dbReference type="RefSeq" id="WP_146688241.1">
    <property type="nucleotide sequence ID" value="NZ_LT629750.1"/>
</dbReference>
<organism evidence="2 3">
    <name type="scientific">Bradyrhizobium canariense</name>
    <dbReference type="NCBI Taxonomy" id="255045"/>
    <lineage>
        <taxon>Bacteria</taxon>
        <taxon>Pseudomonadati</taxon>
        <taxon>Pseudomonadota</taxon>
        <taxon>Alphaproteobacteria</taxon>
        <taxon>Hyphomicrobiales</taxon>
        <taxon>Nitrobacteraceae</taxon>
        <taxon>Bradyrhizobium</taxon>
    </lineage>
</organism>
<sequence>MSSHVFGDGASRRQVLRGAAGIAAGSLVSAVPAFGQSDSPIAARAIPHSGEQIPVIGLGTANDFMSQQEGEAKANLKKVVDDLLAQGCKLIDTASSYGAAESVLGDLLSDQDRSKVFLATKIEDGRNDAGLVEFRRSLVRLRYKQVDLLQLHNVQDRHQDLTPFRDWEAQGLCRYVGITTTYKNDYDAAEAVLRKEKPDFFQVDYSLADREAEKRLLPAARDAGAAVLTALPFGRSSVFSAVRGKSVPEWARDFDATTWPQFFLKFLLGHEAVTAVIPGTTNPAHLADNISAGRGRFPDARQRKAMIDFFATL</sequence>
<dbReference type="PANTHER" id="PTHR43312">
    <property type="entry name" value="D-THREO-ALDOSE 1-DEHYDROGENASE"/>
    <property type="match status" value="1"/>
</dbReference>
<name>A0A1H1VZX0_9BRAD</name>
<evidence type="ECO:0000313" key="3">
    <source>
        <dbReference type="Proteomes" id="UP000243904"/>
    </source>
</evidence>
<dbReference type="InterPro" id="IPR006311">
    <property type="entry name" value="TAT_signal"/>
</dbReference>
<dbReference type="PANTHER" id="PTHR43312:SF1">
    <property type="entry name" value="NADP-DEPENDENT OXIDOREDUCTASE DOMAIN-CONTAINING PROTEIN"/>
    <property type="match status" value="1"/>
</dbReference>
<dbReference type="InterPro" id="IPR023210">
    <property type="entry name" value="NADP_OxRdtase_dom"/>
</dbReference>
<feature type="domain" description="NADP-dependent oxidoreductase" evidence="1">
    <location>
        <begin position="56"/>
        <end position="298"/>
    </location>
</feature>
<dbReference type="AlphaFoldDB" id="A0A1H1VZX0"/>
<gene>
    <name evidence="2" type="ORF">SAMN05444158_3614</name>
</gene>
<dbReference type="PROSITE" id="PS51318">
    <property type="entry name" value="TAT"/>
    <property type="match status" value="1"/>
</dbReference>
<dbReference type="CDD" id="cd19095">
    <property type="entry name" value="AKR_PA4992-like"/>
    <property type="match status" value="1"/>
</dbReference>
<dbReference type="EMBL" id="LT629750">
    <property type="protein sequence ID" value="SDS89990.1"/>
    <property type="molecule type" value="Genomic_DNA"/>
</dbReference>
<dbReference type="InterPro" id="IPR036812">
    <property type="entry name" value="NAD(P)_OxRdtase_dom_sf"/>
</dbReference>
<dbReference type="SUPFAM" id="SSF51430">
    <property type="entry name" value="NAD(P)-linked oxidoreductase"/>
    <property type="match status" value="1"/>
</dbReference>
<dbReference type="InterPro" id="IPR053135">
    <property type="entry name" value="AKR2_Oxidoreductase"/>
</dbReference>
<keyword evidence="3" id="KW-1185">Reference proteome</keyword>
<dbReference type="Proteomes" id="UP000243904">
    <property type="component" value="Chromosome I"/>
</dbReference>
<dbReference type="Pfam" id="PF00248">
    <property type="entry name" value="Aldo_ket_red"/>
    <property type="match status" value="1"/>
</dbReference>
<accession>A0A1H1VZX0</accession>
<evidence type="ECO:0000313" key="2">
    <source>
        <dbReference type="EMBL" id="SDS89990.1"/>
    </source>
</evidence>
<proteinExistence type="predicted"/>
<protein>
    <submittedName>
        <fullName evidence="2">Predicted oxidoreductase</fullName>
    </submittedName>
</protein>
<reference evidence="3" key="1">
    <citation type="submission" date="2016-10" db="EMBL/GenBank/DDBJ databases">
        <authorList>
            <person name="Varghese N."/>
            <person name="Submissions S."/>
        </authorList>
    </citation>
    <scope>NUCLEOTIDE SEQUENCE [LARGE SCALE GENOMIC DNA]</scope>
    <source>
        <strain evidence="3">GAS369</strain>
    </source>
</reference>